<feature type="compositionally biased region" description="Basic and acidic residues" evidence="1">
    <location>
        <begin position="1"/>
        <end position="10"/>
    </location>
</feature>
<feature type="compositionally biased region" description="Polar residues" evidence="1">
    <location>
        <begin position="313"/>
        <end position="322"/>
    </location>
</feature>
<evidence type="ECO:0000256" key="1">
    <source>
        <dbReference type="SAM" id="MobiDB-lite"/>
    </source>
</evidence>
<feature type="compositionally biased region" description="Basic and acidic residues" evidence="1">
    <location>
        <begin position="28"/>
        <end position="43"/>
    </location>
</feature>
<keyword evidence="2" id="KW-0812">Transmembrane</keyword>
<evidence type="ECO:0008006" key="5">
    <source>
        <dbReference type="Google" id="ProtNLM"/>
    </source>
</evidence>
<evidence type="ECO:0000313" key="4">
    <source>
        <dbReference type="Proteomes" id="UP001165124"/>
    </source>
</evidence>
<proteinExistence type="predicted"/>
<gene>
    <name evidence="3" type="ORF">Arub01_17380</name>
</gene>
<evidence type="ECO:0000313" key="3">
    <source>
        <dbReference type="EMBL" id="GLW63494.1"/>
    </source>
</evidence>
<evidence type="ECO:0000256" key="2">
    <source>
        <dbReference type="SAM" id="Phobius"/>
    </source>
</evidence>
<feature type="compositionally biased region" description="Basic and acidic residues" evidence="1">
    <location>
        <begin position="86"/>
        <end position="103"/>
    </location>
</feature>
<feature type="compositionally biased region" description="Gly residues" evidence="1">
    <location>
        <begin position="323"/>
        <end position="332"/>
    </location>
</feature>
<dbReference type="RefSeq" id="WP_067916895.1">
    <property type="nucleotide sequence ID" value="NZ_BSRZ01000003.1"/>
</dbReference>
<feature type="region of interest" description="Disordered" evidence="1">
    <location>
        <begin position="295"/>
        <end position="332"/>
    </location>
</feature>
<comment type="caution">
    <text evidence="3">The sequence shown here is derived from an EMBL/GenBank/DDBJ whole genome shotgun (WGS) entry which is preliminary data.</text>
</comment>
<dbReference type="AlphaFoldDB" id="A0A9W6PS07"/>
<dbReference type="Proteomes" id="UP001165124">
    <property type="component" value="Unassembled WGS sequence"/>
</dbReference>
<feature type="compositionally biased region" description="Acidic residues" evidence="1">
    <location>
        <begin position="63"/>
        <end position="85"/>
    </location>
</feature>
<name>A0A9W6PS07_9ACTN</name>
<feature type="region of interest" description="Disordered" evidence="1">
    <location>
        <begin position="1"/>
        <end position="136"/>
    </location>
</feature>
<keyword evidence="4" id="KW-1185">Reference proteome</keyword>
<keyword evidence="2" id="KW-0472">Membrane</keyword>
<sequence>MTAEPSKDVTEDAAAPAAGGAAEEETAPETRAEKDAAARRSDGAGDAPSARPRRRRRVRVIEVLDDEDLDEVLDAIEAEEDAAEESGERTVEKSGRAEAEEPSPRNARSARARPAKKDPPEEDDGGSRARRTPPGLERPRVAAAVVVLLTAALATLAIWQWRSASALSAARDAREEVAKVAAAYGDAALTYDAANYRSQMDKAQKLMGGDLLESFRTTTLPNLGSTFRDNPDVALSSKTNQVFVGSVDDRFATAVVSVDITVRSKQESTEQPATLLRLALAKIDGEWKVTKQYASGVNDQNKDSATLGAVPTGSPSPGATSTGKGGASDGGD</sequence>
<organism evidence="3 4">
    <name type="scientific">Actinomadura rubrobrunea</name>
    <dbReference type="NCBI Taxonomy" id="115335"/>
    <lineage>
        <taxon>Bacteria</taxon>
        <taxon>Bacillati</taxon>
        <taxon>Actinomycetota</taxon>
        <taxon>Actinomycetes</taxon>
        <taxon>Streptosporangiales</taxon>
        <taxon>Thermomonosporaceae</taxon>
        <taxon>Actinomadura</taxon>
    </lineage>
</organism>
<protein>
    <recommendedName>
        <fullName evidence="5">Mce-associated membrane protein</fullName>
    </recommendedName>
</protein>
<reference evidence="3" key="1">
    <citation type="submission" date="2023-02" db="EMBL/GenBank/DDBJ databases">
        <title>Actinomadura rubrobrunea NBRC 14622.</title>
        <authorList>
            <person name="Ichikawa N."/>
            <person name="Sato H."/>
            <person name="Tonouchi N."/>
        </authorList>
    </citation>
    <scope>NUCLEOTIDE SEQUENCE</scope>
    <source>
        <strain evidence="3">NBRC 14622</strain>
    </source>
</reference>
<keyword evidence="2" id="KW-1133">Transmembrane helix</keyword>
<feature type="transmembrane region" description="Helical" evidence="2">
    <location>
        <begin position="141"/>
        <end position="161"/>
    </location>
</feature>
<dbReference type="EMBL" id="BSRZ01000003">
    <property type="protein sequence ID" value="GLW63494.1"/>
    <property type="molecule type" value="Genomic_DNA"/>
</dbReference>
<accession>A0A9W6PS07</accession>